<keyword evidence="4" id="KW-0964">Secreted</keyword>
<evidence type="ECO:0000256" key="5">
    <source>
        <dbReference type="ARBA" id="ARBA00022801"/>
    </source>
</evidence>
<dbReference type="InterPro" id="IPR012334">
    <property type="entry name" value="Pectin_lyas_fold"/>
</dbReference>
<accession>A0A396ITY5</accession>
<evidence type="ECO:0000256" key="1">
    <source>
        <dbReference type="ARBA" id="ARBA00004191"/>
    </source>
</evidence>
<dbReference type="EMBL" id="PSQE01000003">
    <property type="protein sequence ID" value="RHN69176.1"/>
    <property type="molecule type" value="Genomic_DNA"/>
</dbReference>
<dbReference type="PANTHER" id="PTHR31375">
    <property type="match status" value="1"/>
</dbReference>
<dbReference type="EC" id="3.2.1.15" evidence="10"/>
<dbReference type="Pfam" id="PF00295">
    <property type="entry name" value="Glyco_hydro_28"/>
    <property type="match status" value="1"/>
</dbReference>
<evidence type="ECO:0000256" key="3">
    <source>
        <dbReference type="ARBA" id="ARBA00022512"/>
    </source>
</evidence>
<feature type="signal peptide" evidence="9">
    <location>
        <begin position="1"/>
        <end position="19"/>
    </location>
</feature>
<feature type="chain" id="PRO_5017343939" evidence="9">
    <location>
        <begin position="20"/>
        <end position="400"/>
    </location>
</feature>
<dbReference type="GO" id="GO:0005975">
    <property type="term" value="P:carbohydrate metabolic process"/>
    <property type="evidence" value="ECO:0007669"/>
    <property type="project" value="InterPro"/>
</dbReference>
<dbReference type="InterPro" id="IPR000743">
    <property type="entry name" value="Glyco_hydro_28"/>
</dbReference>
<reference evidence="11" key="1">
    <citation type="journal article" date="2018" name="Nat. Plants">
        <title>Whole-genome landscape of Medicago truncatula symbiotic genes.</title>
        <authorList>
            <person name="Pecrix Y."/>
            <person name="Staton S.E."/>
            <person name="Sallet E."/>
            <person name="Lelandais-Briere C."/>
            <person name="Moreau S."/>
            <person name="Carrere S."/>
            <person name="Blein T."/>
            <person name="Jardinaud M.F."/>
            <person name="Latrasse D."/>
            <person name="Zouine M."/>
            <person name="Zahm M."/>
            <person name="Kreplak J."/>
            <person name="Mayjonade B."/>
            <person name="Satge C."/>
            <person name="Perez M."/>
            <person name="Cauet S."/>
            <person name="Marande W."/>
            <person name="Chantry-Darmon C."/>
            <person name="Lopez-Roques C."/>
            <person name="Bouchez O."/>
            <person name="Berard A."/>
            <person name="Debelle F."/>
            <person name="Munos S."/>
            <person name="Bendahmane A."/>
            <person name="Berges H."/>
            <person name="Niebel A."/>
            <person name="Buitink J."/>
            <person name="Frugier F."/>
            <person name="Benhamed M."/>
            <person name="Crespi M."/>
            <person name="Gouzy J."/>
            <person name="Gamas P."/>
        </authorList>
    </citation>
    <scope>NUCLEOTIDE SEQUENCE [LARGE SCALE GENOMIC DNA]</scope>
    <source>
        <strain evidence="11">cv. Jemalong A17</strain>
    </source>
</reference>
<keyword evidence="7" id="KW-0961">Cell wall biogenesis/degradation</keyword>
<comment type="subcellular location">
    <subcellularLocation>
        <location evidence="1">Secreted</location>
        <location evidence="1">Cell wall</location>
    </subcellularLocation>
</comment>
<dbReference type="GO" id="GO:0004650">
    <property type="term" value="F:polygalacturonase activity"/>
    <property type="evidence" value="ECO:0007669"/>
    <property type="project" value="UniProtKB-EC"/>
</dbReference>
<evidence type="ECO:0000256" key="9">
    <source>
        <dbReference type="SAM" id="SignalP"/>
    </source>
</evidence>
<comment type="similarity">
    <text evidence="2 8">Belongs to the glycosyl hydrolase 28 family.</text>
</comment>
<protein>
    <submittedName>
        <fullName evidence="10">Putative polygalacturonase</fullName>
        <ecNumber evidence="10">3.2.1.15</ecNumber>
    </submittedName>
</protein>
<dbReference type="AlphaFoldDB" id="A0A396ITY5"/>
<keyword evidence="6 8" id="KW-0326">Glycosidase</keyword>
<dbReference type="SUPFAM" id="SSF51126">
    <property type="entry name" value="Pectin lyase-like"/>
    <property type="match status" value="1"/>
</dbReference>
<dbReference type="Gene3D" id="2.160.20.10">
    <property type="entry name" value="Single-stranded right-handed beta-helix, Pectin lyase-like"/>
    <property type="match status" value="1"/>
</dbReference>
<proteinExistence type="inferred from homology"/>
<dbReference type="GO" id="GO:0071555">
    <property type="term" value="P:cell wall organization"/>
    <property type="evidence" value="ECO:0007669"/>
    <property type="project" value="UniProtKB-KW"/>
</dbReference>
<dbReference type="InterPro" id="IPR006626">
    <property type="entry name" value="PbH1"/>
</dbReference>
<dbReference type="Proteomes" id="UP000265566">
    <property type="component" value="Chromosome 3"/>
</dbReference>
<dbReference type="SMART" id="SM00710">
    <property type="entry name" value="PbH1"/>
    <property type="match status" value="6"/>
</dbReference>
<evidence type="ECO:0000256" key="6">
    <source>
        <dbReference type="ARBA" id="ARBA00023295"/>
    </source>
</evidence>
<sequence length="400" mass="43185">MKLLFVLYLMSLFVSPISCFRLVNRKPLAQKSFNVVNYGAKGDSNTDDSNAFLKAWQEVCGSTQGTPTLIIPGGKKFMLQPSSFQGPCKSSTVKVMMMGTIIAPQSSGKWKWDSRDDDAWISFSHIKGLIISGEGTFDGQGASWWKNYNDHGRPTALQFLGCDNLKLGPLRHIDSPKNHISIVDCNGALISHLHIIAPENSPNTDGIDISRSTNIIIEHSTISTGDDCIAINSGSKFINITAINCGPGHGISVGSLGKDGKYATVEEVHVSHSIFTGTENGARIKTWTAGTGYARKITYEDITLIKVNNPIIIDQHYDALESVSDSVRKGVKVSDVTFRGFRGTANEKDAIELNCARIGCTNIVLENINIAGLGGEKPSASCNNVQGSCSSCNPNVPCFH</sequence>
<organism evidence="10 11">
    <name type="scientific">Medicago truncatula</name>
    <name type="common">Barrel medic</name>
    <name type="synonym">Medicago tribuloides</name>
    <dbReference type="NCBI Taxonomy" id="3880"/>
    <lineage>
        <taxon>Eukaryota</taxon>
        <taxon>Viridiplantae</taxon>
        <taxon>Streptophyta</taxon>
        <taxon>Embryophyta</taxon>
        <taxon>Tracheophyta</taxon>
        <taxon>Spermatophyta</taxon>
        <taxon>Magnoliopsida</taxon>
        <taxon>eudicotyledons</taxon>
        <taxon>Gunneridae</taxon>
        <taxon>Pentapetalae</taxon>
        <taxon>rosids</taxon>
        <taxon>fabids</taxon>
        <taxon>Fabales</taxon>
        <taxon>Fabaceae</taxon>
        <taxon>Papilionoideae</taxon>
        <taxon>50 kb inversion clade</taxon>
        <taxon>NPAAA clade</taxon>
        <taxon>Hologalegina</taxon>
        <taxon>IRL clade</taxon>
        <taxon>Trifolieae</taxon>
        <taxon>Medicago</taxon>
    </lineage>
</organism>
<evidence type="ECO:0000256" key="2">
    <source>
        <dbReference type="ARBA" id="ARBA00008834"/>
    </source>
</evidence>
<keyword evidence="3" id="KW-0134">Cell wall</keyword>
<keyword evidence="5 8" id="KW-0378">Hydrolase</keyword>
<comment type="caution">
    <text evidence="10">The sequence shown here is derived from an EMBL/GenBank/DDBJ whole genome shotgun (WGS) entry which is preliminary data.</text>
</comment>
<dbReference type="InterPro" id="IPR011050">
    <property type="entry name" value="Pectin_lyase_fold/virulence"/>
</dbReference>
<keyword evidence="9" id="KW-0732">Signal</keyword>
<evidence type="ECO:0000256" key="8">
    <source>
        <dbReference type="RuleBase" id="RU361169"/>
    </source>
</evidence>
<gene>
    <name evidence="10" type="ORF">MtrunA17_Chr3g0121881</name>
</gene>
<evidence type="ECO:0000313" key="10">
    <source>
        <dbReference type="EMBL" id="RHN69176.1"/>
    </source>
</evidence>
<name>A0A396ITY5_MEDTR</name>
<dbReference type="Gramene" id="rna17610">
    <property type="protein sequence ID" value="RHN69176.1"/>
    <property type="gene ID" value="gene17610"/>
</dbReference>
<evidence type="ECO:0000256" key="7">
    <source>
        <dbReference type="ARBA" id="ARBA00023316"/>
    </source>
</evidence>
<evidence type="ECO:0000313" key="11">
    <source>
        <dbReference type="Proteomes" id="UP000265566"/>
    </source>
</evidence>
<evidence type="ECO:0000256" key="4">
    <source>
        <dbReference type="ARBA" id="ARBA00022525"/>
    </source>
</evidence>
<dbReference type="OMA" id="QYNPYDS"/>